<feature type="region of interest" description="Disordered" evidence="1">
    <location>
        <begin position="497"/>
        <end position="518"/>
    </location>
</feature>
<proteinExistence type="predicted"/>
<feature type="region of interest" description="Disordered" evidence="1">
    <location>
        <begin position="69"/>
        <end position="132"/>
    </location>
</feature>
<dbReference type="AlphaFoldDB" id="A0A3M7MFQ4"/>
<dbReference type="OrthoDB" id="3694065at2759"/>
<evidence type="ECO:0000313" key="2">
    <source>
        <dbReference type="EMBL" id="RMZ73297.1"/>
    </source>
</evidence>
<protein>
    <submittedName>
        <fullName evidence="2">Uncharacterized protein</fullName>
    </submittedName>
</protein>
<reference evidence="2 3" key="1">
    <citation type="journal article" date="2014" name="PLoS ONE">
        <title>De novo Genome Assembly of the Fungal Plant Pathogen Pyrenophora semeniperda.</title>
        <authorList>
            <person name="Soliai M.M."/>
            <person name="Meyer S.E."/>
            <person name="Udall J.A."/>
            <person name="Elzinga D.E."/>
            <person name="Hermansen R.A."/>
            <person name="Bodily P.M."/>
            <person name="Hart A.A."/>
            <person name="Coleman C.E."/>
        </authorList>
    </citation>
    <scope>NUCLEOTIDE SEQUENCE [LARGE SCALE GENOMIC DNA]</scope>
    <source>
        <strain evidence="2 3">CCB06</strain>
        <tissue evidence="2">Mycelium</tissue>
    </source>
</reference>
<dbReference type="Proteomes" id="UP000265663">
    <property type="component" value="Unassembled WGS sequence"/>
</dbReference>
<evidence type="ECO:0000256" key="1">
    <source>
        <dbReference type="SAM" id="MobiDB-lite"/>
    </source>
</evidence>
<evidence type="ECO:0000313" key="3">
    <source>
        <dbReference type="Proteomes" id="UP000265663"/>
    </source>
</evidence>
<dbReference type="EMBL" id="KE747839">
    <property type="protein sequence ID" value="RMZ73297.1"/>
    <property type="molecule type" value="Genomic_DNA"/>
</dbReference>
<feature type="compositionally biased region" description="Basic and acidic residues" evidence="1">
    <location>
        <begin position="498"/>
        <end position="508"/>
    </location>
</feature>
<keyword evidence="3" id="KW-1185">Reference proteome</keyword>
<accession>A0A3M7MFQ4</accession>
<gene>
    <name evidence="2" type="ORF">GMOD_00009115</name>
</gene>
<feature type="region of interest" description="Disordered" evidence="1">
    <location>
        <begin position="271"/>
        <end position="290"/>
    </location>
</feature>
<sequence length="518" mass="58259">MTHTASQPVLALQFPDPRFSIDFNTYSLDTSAYAMSRNYMQELFPGQNKPLPPPKAGTLLNGTLRAKPRHSPLAACTTQSVAGNYDPKSPERPVMLEGLPSDRSNRSPPSFNSTVSSSMASGTLGHPAKKGKDIKKPQISLLHLPQTTVEHILEYVLIRKRAITITPHRSQDSTQHLRRQPYDCDAVEIRSMLVHPALLLSRQMRALGLSILYRKGLFLIDLCDMKTGIASTESGTEKEWDCWAESKTPRVVQEALKRALNVRLQLPVPSAEAPFGRGAKKNKTDHHDDQPTVYESLQVITFMINGVSKNTPKEQPRSASPAGPQILRRKLSFRSAKRPDSLEFACRGDSPVPQPREPLRKLEIVLVKSRTDAEVHSQILDMITTCSSIPVSKSLEYYIQLGKDRRLWAKRDKGTWQKCEPDGAELLHDLRYLGRIMLKSQSAQKPESDKIVAVRPMKRAKSTSKEKVWYRHHLTGEKLHKDPPQRSAQKVQLFKEGMTAKKDQRGGEPVETGNITWH</sequence>
<name>A0A3M7MFQ4_9PLEO</name>
<organism evidence="2 3">
    <name type="scientific">Pyrenophora seminiperda CCB06</name>
    <dbReference type="NCBI Taxonomy" id="1302712"/>
    <lineage>
        <taxon>Eukaryota</taxon>
        <taxon>Fungi</taxon>
        <taxon>Dikarya</taxon>
        <taxon>Ascomycota</taxon>
        <taxon>Pezizomycotina</taxon>
        <taxon>Dothideomycetes</taxon>
        <taxon>Pleosporomycetidae</taxon>
        <taxon>Pleosporales</taxon>
        <taxon>Pleosporineae</taxon>
        <taxon>Pleosporaceae</taxon>
        <taxon>Pyrenophora</taxon>
    </lineage>
</organism>
<feature type="compositionally biased region" description="Low complexity" evidence="1">
    <location>
        <begin position="107"/>
        <end position="118"/>
    </location>
</feature>